<dbReference type="SUPFAM" id="SSF48576">
    <property type="entry name" value="Terpenoid synthases"/>
    <property type="match status" value="1"/>
</dbReference>
<dbReference type="Gene3D" id="1.10.600.10">
    <property type="entry name" value="Farnesyl Diphosphate Synthase"/>
    <property type="match status" value="1"/>
</dbReference>
<dbReference type="eggNOG" id="ENOG502SKVE">
    <property type="taxonomic scope" value="Eukaryota"/>
</dbReference>
<evidence type="ECO:0000313" key="2">
    <source>
        <dbReference type="Proteomes" id="UP000001056"/>
    </source>
</evidence>
<sequence>MDPNNENAGILAGTLSGQKLHIPDLHPTFAAWKQSVNPLHAQARQAADIRLAGLIEDEKALAKTRAVDIALFASMLAPDVGYAELETLTFYYIWLFLWDDAIDGAGEGEVAAEEYCRQSIAFVEHSLGLGEPGAPVPVALTKVCESFAEVGKRVGGYCGLEERERFLESLRKYMQACMTEYRWRLSRKLPSVEEFYSWRLGTSSVDAMLDLSRVIHRVKLPRGILESKELAAMGFCVNKLLILKMSLTKDIQECVRDFESNVVILRRNSGMDEEQLKRLVQAYQVVDTATLNFSIQSPRYGILKDRQTDGSFVVTL</sequence>
<evidence type="ECO:0000313" key="1">
    <source>
        <dbReference type="EMBL" id="EAQ85016.1"/>
    </source>
</evidence>
<dbReference type="InParanoid" id="Q2GSM4"/>
<proteinExistence type="predicted"/>
<dbReference type="HOGENOM" id="CLU_042538_3_1_1"/>
<accession>Q2GSM4</accession>
<dbReference type="OrthoDB" id="2861623at2759"/>
<dbReference type="STRING" id="306901.Q2GSM4"/>
<dbReference type="OMA" id="QPVAKMI"/>
<reference evidence="2" key="1">
    <citation type="journal article" date="2015" name="Genome Announc.">
        <title>Draft genome sequence of the cellulolytic fungus Chaetomium globosum.</title>
        <authorList>
            <person name="Cuomo C.A."/>
            <person name="Untereiner W.A."/>
            <person name="Ma L.-J."/>
            <person name="Grabherr M."/>
            <person name="Birren B.W."/>
        </authorList>
    </citation>
    <scope>NUCLEOTIDE SEQUENCE [LARGE SCALE GENOMIC DNA]</scope>
    <source>
        <strain evidence="2">ATCC 6205 / CBS 148.51 / DSM 1962 / NBRC 6347 / NRRL 1970</strain>
    </source>
</reference>
<evidence type="ECO:0008006" key="3">
    <source>
        <dbReference type="Google" id="ProtNLM"/>
    </source>
</evidence>
<organism evidence="1 2">
    <name type="scientific">Chaetomium globosum (strain ATCC 6205 / CBS 148.51 / DSM 1962 / NBRC 6347 / NRRL 1970)</name>
    <name type="common">Soil fungus</name>
    <dbReference type="NCBI Taxonomy" id="306901"/>
    <lineage>
        <taxon>Eukaryota</taxon>
        <taxon>Fungi</taxon>
        <taxon>Dikarya</taxon>
        <taxon>Ascomycota</taxon>
        <taxon>Pezizomycotina</taxon>
        <taxon>Sordariomycetes</taxon>
        <taxon>Sordariomycetidae</taxon>
        <taxon>Sordariales</taxon>
        <taxon>Chaetomiaceae</taxon>
        <taxon>Chaetomium</taxon>
    </lineage>
</organism>
<dbReference type="VEuPathDB" id="FungiDB:CHGG_09030"/>
<protein>
    <recommendedName>
        <fullName evidence="3">Terpene synthase</fullName>
    </recommendedName>
</protein>
<dbReference type="EMBL" id="CH408034">
    <property type="protein sequence ID" value="EAQ85016.1"/>
    <property type="molecule type" value="Genomic_DNA"/>
</dbReference>
<gene>
    <name evidence="1" type="ORF">CHGG_09030</name>
</gene>
<dbReference type="GeneID" id="4394873"/>
<dbReference type="Proteomes" id="UP000001056">
    <property type="component" value="Unassembled WGS sequence"/>
</dbReference>
<keyword evidence="2" id="KW-1185">Reference proteome</keyword>
<name>Q2GSM4_CHAGB</name>
<dbReference type="InterPro" id="IPR008949">
    <property type="entry name" value="Isoprenoid_synthase_dom_sf"/>
</dbReference>
<dbReference type="RefSeq" id="XP_001226957.1">
    <property type="nucleotide sequence ID" value="XM_001226956.1"/>
</dbReference>
<dbReference type="Pfam" id="PF19086">
    <property type="entry name" value="Terpene_syn_C_2"/>
    <property type="match status" value="1"/>
</dbReference>
<dbReference type="AlphaFoldDB" id="Q2GSM4"/>